<dbReference type="Proteomes" id="UP000006222">
    <property type="component" value="Unassembled WGS sequence"/>
</dbReference>
<proteinExistence type="predicted"/>
<evidence type="ECO:0000313" key="1">
    <source>
        <dbReference type="EMBL" id="EGF29502.1"/>
    </source>
</evidence>
<dbReference type="EMBL" id="AFAR01000025">
    <property type="protein sequence ID" value="EGF29502.1"/>
    <property type="molecule type" value="Genomic_DNA"/>
</dbReference>
<evidence type="ECO:0000313" key="2">
    <source>
        <dbReference type="Proteomes" id="UP000006222"/>
    </source>
</evidence>
<protein>
    <submittedName>
        <fullName evidence="1">Uncharacterized protein</fullName>
    </submittedName>
</protein>
<name>F2ALE9_RHOBT</name>
<gene>
    <name evidence="1" type="ORF">RBWH47_00688</name>
</gene>
<organism evidence="1 2">
    <name type="scientific">Rhodopirellula baltica WH47</name>
    <dbReference type="NCBI Taxonomy" id="991778"/>
    <lineage>
        <taxon>Bacteria</taxon>
        <taxon>Pseudomonadati</taxon>
        <taxon>Planctomycetota</taxon>
        <taxon>Planctomycetia</taxon>
        <taxon>Pirellulales</taxon>
        <taxon>Pirellulaceae</taxon>
        <taxon>Rhodopirellula</taxon>
    </lineage>
</organism>
<sequence length="75" mass="8296">MDPACRFFYAPTEPKHSFRLRSYFSRVRQIGWNSLAPDGFGGDSMAIVRERGAENDPSIAFDAAKISVGLACPSR</sequence>
<dbReference type="PATRIC" id="fig|991778.3.peg.509"/>
<reference evidence="1 2" key="1">
    <citation type="journal article" date="2013" name="Mar. Genomics">
        <title>Expression of sulfatases in Rhodopirellula baltica and the diversity of sulfatases in the genus Rhodopirellula.</title>
        <authorList>
            <person name="Wegner C.E."/>
            <person name="Richter-Heitmann T."/>
            <person name="Klindworth A."/>
            <person name="Klockow C."/>
            <person name="Richter M."/>
            <person name="Achstetter T."/>
            <person name="Glockner F.O."/>
            <person name="Harder J."/>
        </authorList>
    </citation>
    <scope>NUCLEOTIDE SEQUENCE [LARGE SCALE GENOMIC DNA]</scope>
    <source>
        <strain evidence="1 2">WH47</strain>
    </source>
</reference>
<comment type="caution">
    <text evidence="1">The sequence shown here is derived from an EMBL/GenBank/DDBJ whole genome shotgun (WGS) entry which is preliminary data.</text>
</comment>
<accession>F2ALE9</accession>
<dbReference type="AlphaFoldDB" id="F2ALE9"/>